<proteinExistence type="predicted"/>
<accession>A0A5B2VBL5</accession>
<keyword evidence="2" id="KW-1185">Reference proteome</keyword>
<name>A0A5B2VBL5_9HYPH</name>
<protein>
    <submittedName>
        <fullName evidence="1">Uncharacterized protein</fullName>
    </submittedName>
</protein>
<evidence type="ECO:0000313" key="2">
    <source>
        <dbReference type="Proteomes" id="UP000323142"/>
    </source>
</evidence>
<dbReference type="Proteomes" id="UP000323142">
    <property type="component" value="Unassembled WGS sequence"/>
</dbReference>
<dbReference type="EMBL" id="VUOA01000028">
    <property type="protein sequence ID" value="KAA2236166.1"/>
    <property type="molecule type" value="Genomic_DNA"/>
</dbReference>
<gene>
    <name evidence="1" type="ORF">F0L46_15755</name>
</gene>
<reference evidence="1 2" key="2">
    <citation type="submission" date="2019-09" db="EMBL/GenBank/DDBJ databases">
        <authorList>
            <person name="Jin C."/>
        </authorList>
    </citation>
    <scope>NUCLEOTIDE SEQUENCE [LARGE SCALE GENOMIC DNA]</scope>
    <source>
        <strain evidence="1 2">BN140002</strain>
    </source>
</reference>
<sequence>MRTIDGMVAGLRSCQRAVHLDVPGNHAATRIAMIVYLAFTGVLDMNIRSSTPALVSILTF</sequence>
<evidence type="ECO:0000313" key="1">
    <source>
        <dbReference type="EMBL" id="KAA2236166.1"/>
    </source>
</evidence>
<organism evidence="1 2">
    <name type="scientific">Salinarimonas soli</name>
    <dbReference type="NCBI Taxonomy" id="1638099"/>
    <lineage>
        <taxon>Bacteria</taxon>
        <taxon>Pseudomonadati</taxon>
        <taxon>Pseudomonadota</taxon>
        <taxon>Alphaproteobacteria</taxon>
        <taxon>Hyphomicrobiales</taxon>
        <taxon>Salinarimonadaceae</taxon>
        <taxon>Salinarimonas</taxon>
    </lineage>
</organism>
<dbReference type="RefSeq" id="WP_149819223.1">
    <property type="nucleotide sequence ID" value="NZ_VUOA01000028.1"/>
</dbReference>
<reference evidence="1 2" key="1">
    <citation type="submission" date="2019-09" db="EMBL/GenBank/DDBJ databases">
        <title>Salinarimonas rosea gen. nov., sp. nov., a new member of the a-2 subgroup of the Proteobacteria.</title>
        <authorList>
            <person name="Liu J."/>
        </authorList>
    </citation>
    <scope>NUCLEOTIDE SEQUENCE [LARGE SCALE GENOMIC DNA]</scope>
    <source>
        <strain evidence="1 2">BN140002</strain>
    </source>
</reference>
<dbReference type="AlphaFoldDB" id="A0A5B2VBL5"/>
<comment type="caution">
    <text evidence="1">The sequence shown here is derived from an EMBL/GenBank/DDBJ whole genome shotgun (WGS) entry which is preliminary data.</text>
</comment>